<keyword evidence="6 8" id="KW-0906">Nuclear pore complex</keyword>
<dbReference type="PANTHER" id="PTHR13003">
    <property type="entry name" value="NUP107-RELATED"/>
    <property type="match status" value="1"/>
</dbReference>
<comment type="subcellular location">
    <subcellularLocation>
        <location evidence="8">Nucleus</location>
        <location evidence="8">Nuclear pore complex</location>
    </subcellularLocation>
    <subcellularLocation>
        <location evidence="8">Nucleus membrane</location>
    </subcellularLocation>
</comment>
<evidence type="ECO:0000256" key="4">
    <source>
        <dbReference type="ARBA" id="ARBA00022927"/>
    </source>
</evidence>
<gene>
    <name evidence="9" type="primary">RvY_05077-1</name>
    <name evidence="9" type="synonym">RvY_05077.1</name>
    <name evidence="9" type="ORF">RvY_05077</name>
</gene>
<dbReference type="GO" id="GO:0006606">
    <property type="term" value="P:protein import into nucleus"/>
    <property type="evidence" value="ECO:0007669"/>
    <property type="project" value="TreeGrafter"/>
</dbReference>
<evidence type="ECO:0000256" key="7">
    <source>
        <dbReference type="ARBA" id="ARBA00023242"/>
    </source>
</evidence>
<evidence type="ECO:0000256" key="5">
    <source>
        <dbReference type="ARBA" id="ARBA00023010"/>
    </source>
</evidence>
<proteinExistence type="inferred from homology"/>
<dbReference type="GO" id="GO:0006406">
    <property type="term" value="P:mRNA export from nucleus"/>
    <property type="evidence" value="ECO:0007669"/>
    <property type="project" value="TreeGrafter"/>
</dbReference>
<comment type="similarity">
    <text evidence="1 8">Belongs to the nucleoporin Nup84/Nup107 family.</text>
</comment>
<dbReference type="GO" id="GO:0031965">
    <property type="term" value="C:nuclear membrane"/>
    <property type="evidence" value="ECO:0007669"/>
    <property type="project" value="UniProtKB-SubCell"/>
</dbReference>
<dbReference type="PANTHER" id="PTHR13003:SF2">
    <property type="entry name" value="NUCLEAR PORE COMPLEX PROTEIN NUP107"/>
    <property type="match status" value="1"/>
</dbReference>
<evidence type="ECO:0000256" key="3">
    <source>
        <dbReference type="ARBA" id="ARBA00022816"/>
    </source>
</evidence>
<dbReference type="GO" id="GO:0017056">
    <property type="term" value="F:structural constituent of nuclear pore"/>
    <property type="evidence" value="ECO:0007669"/>
    <property type="project" value="UniProtKB-UniRule"/>
</dbReference>
<comment type="subunit">
    <text evidence="8">Part of the nuclear pore complex (NPC).</text>
</comment>
<evidence type="ECO:0000256" key="8">
    <source>
        <dbReference type="RuleBase" id="RU365072"/>
    </source>
</evidence>
<reference evidence="9 10" key="1">
    <citation type="journal article" date="2016" name="Nat. Commun.">
        <title>Extremotolerant tardigrade genome and improved radiotolerance of human cultured cells by tardigrade-unique protein.</title>
        <authorList>
            <person name="Hashimoto T."/>
            <person name="Horikawa D.D."/>
            <person name="Saito Y."/>
            <person name="Kuwahara H."/>
            <person name="Kozuka-Hata H."/>
            <person name="Shin-I T."/>
            <person name="Minakuchi Y."/>
            <person name="Ohishi K."/>
            <person name="Motoyama A."/>
            <person name="Aizu T."/>
            <person name="Enomoto A."/>
            <person name="Kondo K."/>
            <person name="Tanaka S."/>
            <person name="Hara Y."/>
            <person name="Koshikawa S."/>
            <person name="Sagara H."/>
            <person name="Miura T."/>
            <person name="Yokobori S."/>
            <person name="Miyagawa K."/>
            <person name="Suzuki Y."/>
            <person name="Kubo T."/>
            <person name="Oyama M."/>
            <person name="Kohara Y."/>
            <person name="Fujiyama A."/>
            <person name="Arakawa K."/>
            <person name="Katayama T."/>
            <person name="Toyoda A."/>
            <person name="Kunieda T."/>
        </authorList>
    </citation>
    <scope>NUCLEOTIDE SEQUENCE [LARGE SCALE GENOMIC DNA]</scope>
    <source>
        <strain evidence="9 10">YOKOZUNA-1</strain>
    </source>
</reference>
<organism evidence="9 10">
    <name type="scientific">Ramazzottius varieornatus</name>
    <name type="common">Water bear</name>
    <name type="synonym">Tardigrade</name>
    <dbReference type="NCBI Taxonomy" id="947166"/>
    <lineage>
        <taxon>Eukaryota</taxon>
        <taxon>Metazoa</taxon>
        <taxon>Ecdysozoa</taxon>
        <taxon>Tardigrada</taxon>
        <taxon>Eutardigrada</taxon>
        <taxon>Parachela</taxon>
        <taxon>Hypsibioidea</taxon>
        <taxon>Ramazzottiidae</taxon>
        <taxon>Ramazzottius</taxon>
    </lineage>
</organism>
<keyword evidence="2 8" id="KW-0813">Transport</keyword>
<keyword evidence="3" id="KW-0509">mRNA transport</keyword>
<comment type="caution">
    <text evidence="9">The sequence shown here is derived from an EMBL/GenBank/DDBJ whole genome shotgun (WGS) entry which is preliminary data.</text>
</comment>
<evidence type="ECO:0000313" key="9">
    <source>
        <dbReference type="EMBL" id="GAU93089.1"/>
    </source>
</evidence>
<dbReference type="Pfam" id="PF04121">
    <property type="entry name" value="Nup84_Nup100"/>
    <property type="match status" value="1"/>
</dbReference>
<evidence type="ECO:0000256" key="6">
    <source>
        <dbReference type="ARBA" id="ARBA00023132"/>
    </source>
</evidence>
<dbReference type="STRING" id="947166.A0A1D1UTW5"/>
<name>A0A1D1UTW5_RAMVA</name>
<evidence type="ECO:0000256" key="1">
    <source>
        <dbReference type="ARBA" id="ARBA00009510"/>
    </source>
</evidence>
<evidence type="ECO:0000313" key="10">
    <source>
        <dbReference type="Proteomes" id="UP000186922"/>
    </source>
</evidence>
<keyword evidence="5 8" id="KW-0811">Translocation</keyword>
<accession>A0A1D1UTW5</accession>
<evidence type="ECO:0000256" key="2">
    <source>
        <dbReference type="ARBA" id="ARBA00022448"/>
    </source>
</evidence>
<dbReference type="EMBL" id="BDGG01000002">
    <property type="protein sequence ID" value="GAU93089.1"/>
    <property type="molecule type" value="Genomic_DNA"/>
</dbReference>
<dbReference type="GO" id="GO:0000973">
    <property type="term" value="P:post-transcriptional tethering of RNA polymerase II gene DNA at nuclear periphery"/>
    <property type="evidence" value="ECO:0007669"/>
    <property type="project" value="TreeGrafter"/>
</dbReference>
<keyword evidence="10" id="KW-1185">Reference proteome</keyword>
<dbReference type="InterPro" id="IPR007252">
    <property type="entry name" value="Nup84/Nup107"/>
</dbReference>
<sequence length="797" mass="89410">MADGYVLMETSAALRRQKEAAALEGLKKAAPFESIEDATLSALENGFFEQLVLSDTSAADADSMRKICTECNQITEMQLHSLFNLEASIYSDVPKTHKDYQQLLDLESILENEATAWKVIADLVTSRTERPANGLLSQSTIQASSEKDFVTQWKMQQDAICDAEVVTSALEEAYGKRFPVALLLSTLMRNNPSPAELLFGDELQRLKCRDSSAVNGHRELVELAFESIYRCLRAGDWSFAYHLCKESGMGLFSGNFLSRRYSQSADQWTKMSNLTEGATLYDRRLKWRQLAWDASDSARLGTWEKAVWGVLCGNYKAILPVAESWEDEVWIYSKCFVDIATEKAIAKSKPVFDGSGLPAHIWQNSFSLEDIFTAVATSENSVVSGQSENIFRHSIRCALLNDSKDMLVEVEKFILEASALCSSSPSGEISRELRRSTGSGIRFALHSLLLMQRADIAVDPVLFGRCCYFYVLTSSSSNPELWASYLSKIPEDLRGDAVSLFFSQGRLTPSEKADFLAAMARRDLESSLAVFRSFTYSQILSNPLHIGDKDAATFGEAAALLVNEEPSIRNLVFAVVNRVFRSLLLPEPVDARGFHRLFTRWTHLVHVLLNMDSDDVHASLKAETFCWKSYMAVLKSYSNWHVVEDLEEMVDDFGQIKEEARLAGYHILSTADWLAEDPSSEPESGLDFDTDRNVQLKVLRARTLSGVYAFVIAVLNSPADRPEEVSQLKSMLEVSRLIMGDFTSKIGNLTQVEDSFEKVKTTAHRISSDIRYANYLDHSLKRSIGQFESDWKKLRDS</sequence>
<comment type="function">
    <text evidence="8">Functions as a component of the nuclear pore complex (NPC).</text>
</comment>
<dbReference type="OrthoDB" id="3098at2759"/>
<protein>
    <recommendedName>
        <fullName evidence="8">Nuclear pore complex protein</fullName>
    </recommendedName>
</protein>
<dbReference type="GO" id="GO:0031080">
    <property type="term" value="C:nuclear pore outer ring"/>
    <property type="evidence" value="ECO:0007669"/>
    <property type="project" value="TreeGrafter"/>
</dbReference>
<dbReference type="Gene3D" id="1.10.3450.20">
    <property type="match status" value="1"/>
</dbReference>
<keyword evidence="4" id="KW-0653">Protein transport</keyword>
<keyword evidence="8" id="KW-0472">Membrane</keyword>
<dbReference type="Proteomes" id="UP000186922">
    <property type="component" value="Unassembled WGS sequence"/>
</dbReference>
<dbReference type="AlphaFoldDB" id="A0A1D1UTW5"/>
<keyword evidence="7 8" id="KW-0539">Nucleus</keyword>